<feature type="transmembrane region" description="Helical" evidence="1">
    <location>
        <begin position="166"/>
        <end position="184"/>
    </location>
</feature>
<reference evidence="4" key="1">
    <citation type="submission" date="2022-11" db="UniProtKB">
        <authorList>
            <consortium name="WormBaseParasite"/>
        </authorList>
    </citation>
    <scope>IDENTIFICATION</scope>
</reference>
<keyword evidence="1" id="KW-1133">Transmembrane helix</keyword>
<feature type="signal peptide" evidence="2">
    <location>
        <begin position="1"/>
        <end position="22"/>
    </location>
</feature>
<proteinExistence type="predicted"/>
<evidence type="ECO:0000313" key="3">
    <source>
        <dbReference type="Proteomes" id="UP000887540"/>
    </source>
</evidence>
<sequence length="197" mass="20690">MMNKYILFVIFYAFIATQSVGGRINVKQNENSTLIVTTPGATTTGAMLTPGATTPGATTTGAMLTPGATTPGATTTGAMLTPGATTPGATTTGAMLTTPGVSKAPTLKFSTTTGYEYPCYKGSCYNDDYCCGGICCAVCINLVCQNCLPSASQCTYNSDCCSNICYNFYCLITMIAVMVFIVLLKQEHVKYALSFIF</sequence>
<accession>A0A914D4Z0</accession>
<keyword evidence="1" id="KW-0812">Transmembrane</keyword>
<keyword evidence="1" id="KW-0472">Membrane</keyword>
<keyword evidence="3" id="KW-1185">Reference proteome</keyword>
<organism evidence="3 4">
    <name type="scientific">Acrobeloides nanus</name>
    <dbReference type="NCBI Taxonomy" id="290746"/>
    <lineage>
        <taxon>Eukaryota</taxon>
        <taxon>Metazoa</taxon>
        <taxon>Ecdysozoa</taxon>
        <taxon>Nematoda</taxon>
        <taxon>Chromadorea</taxon>
        <taxon>Rhabditida</taxon>
        <taxon>Tylenchina</taxon>
        <taxon>Cephalobomorpha</taxon>
        <taxon>Cephaloboidea</taxon>
        <taxon>Cephalobidae</taxon>
        <taxon>Acrobeloides</taxon>
    </lineage>
</organism>
<name>A0A914D4Z0_9BILA</name>
<keyword evidence="2" id="KW-0732">Signal</keyword>
<evidence type="ECO:0000313" key="4">
    <source>
        <dbReference type="WBParaSite" id="ACRNAN_scaffold1787.g25156.t1"/>
    </source>
</evidence>
<dbReference type="AlphaFoldDB" id="A0A914D4Z0"/>
<evidence type="ECO:0000256" key="1">
    <source>
        <dbReference type="SAM" id="Phobius"/>
    </source>
</evidence>
<protein>
    <submittedName>
        <fullName evidence="4">Uncharacterized protein</fullName>
    </submittedName>
</protein>
<dbReference type="Proteomes" id="UP000887540">
    <property type="component" value="Unplaced"/>
</dbReference>
<evidence type="ECO:0000256" key="2">
    <source>
        <dbReference type="SAM" id="SignalP"/>
    </source>
</evidence>
<feature type="chain" id="PRO_5036973331" evidence="2">
    <location>
        <begin position="23"/>
        <end position="197"/>
    </location>
</feature>
<dbReference type="WBParaSite" id="ACRNAN_scaffold1787.g25156.t1">
    <property type="protein sequence ID" value="ACRNAN_scaffold1787.g25156.t1"/>
    <property type="gene ID" value="ACRNAN_scaffold1787.g25156"/>
</dbReference>